<dbReference type="Gene3D" id="1.25.40.10">
    <property type="entry name" value="Tetratricopeptide repeat domain"/>
    <property type="match status" value="2"/>
</dbReference>
<dbReference type="Proteomes" id="UP000054107">
    <property type="component" value="Unassembled WGS sequence"/>
</dbReference>
<reference evidence="2 3" key="1">
    <citation type="submission" date="2014-09" db="EMBL/GenBank/DDBJ databases">
        <authorList>
            <person name="Ellenberger Sabrina"/>
        </authorList>
    </citation>
    <scope>NUCLEOTIDE SEQUENCE [LARGE SCALE GENOMIC DNA]</scope>
    <source>
        <strain evidence="2 3">CBS 412.66</strain>
    </source>
</reference>
<evidence type="ECO:0000313" key="2">
    <source>
        <dbReference type="EMBL" id="CEP09405.1"/>
    </source>
</evidence>
<sequence length="520" mass="58571">MRKNIDKRSKKTKAPVKKKKEPETFEEFMDEAIHNEEQGERYQTGEKAQRNYERAAEMYGKAFAANPKDADCVYNWGRVLFLLVNFLPSHASPEEKLEKVDQSIEKFRIALDLEANKTDAQFNLAQALHQKSEILQETTEVENAYATSAVALQEAIGLFDSVYYFQEKEYLELNAPATEDASSENTTQAEPEKSELNVNEQQPSVSPPSEEFTTVTKVEPTTAYSLIETLISTAETMTTMASMLASYPASMDLFSRAKSKLALAEKWYSQMPSDSTDANPDAEKQKKAARIQINSKLSAMYAAMADRSFLATGIVDSTLFEKSIEQLDDIVKNYDSKNVEALCDRGDVLYSFGQAIEVAEKKEVPLSSEKDSNVWKLYANAMKSFQEAIALEPKNTQILNKMGDLSLTRAALDLPVAKRNRRQLLDNAKVYYKNAVQVDRDVLTSGYLGWAMTEWAYKEWALEGWNDVADKKEDAIKIINAWIKRGGNGALFSNLADDNDVLDDDFVEFITESCFADEDD</sequence>
<organism evidence="2 3">
    <name type="scientific">Parasitella parasitica</name>
    <dbReference type="NCBI Taxonomy" id="35722"/>
    <lineage>
        <taxon>Eukaryota</taxon>
        <taxon>Fungi</taxon>
        <taxon>Fungi incertae sedis</taxon>
        <taxon>Mucoromycota</taxon>
        <taxon>Mucoromycotina</taxon>
        <taxon>Mucoromycetes</taxon>
        <taxon>Mucorales</taxon>
        <taxon>Mucorineae</taxon>
        <taxon>Mucoraceae</taxon>
        <taxon>Parasitella</taxon>
    </lineage>
</organism>
<keyword evidence="3" id="KW-1185">Reference proteome</keyword>
<name>A0A0B7N1Q1_9FUNG</name>
<feature type="compositionally biased region" description="Basic residues" evidence="1">
    <location>
        <begin position="8"/>
        <end position="19"/>
    </location>
</feature>
<dbReference type="AlphaFoldDB" id="A0A0B7N1Q1"/>
<dbReference type="EMBL" id="LN721622">
    <property type="protein sequence ID" value="CEP09405.1"/>
    <property type="molecule type" value="Genomic_DNA"/>
</dbReference>
<dbReference type="InterPro" id="IPR011990">
    <property type="entry name" value="TPR-like_helical_dom_sf"/>
</dbReference>
<feature type="region of interest" description="Disordered" evidence="1">
    <location>
        <begin position="1"/>
        <end position="25"/>
    </location>
</feature>
<evidence type="ECO:0000256" key="1">
    <source>
        <dbReference type="SAM" id="MobiDB-lite"/>
    </source>
</evidence>
<evidence type="ECO:0000313" key="3">
    <source>
        <dbReference type="Proteomes" id="UP000054107"/>
    </source>
</evidence>
<gene>
    <name evidence="2" type="primary">PARPA_02899.1 scaffold 5990</name>
</gene>
<dbReference type="Pfam" id="PF06552">
    <property type="entry name" value="TOM20_plant"/>
    <property type="match status" value="1"/>
</dbReference>
<evidence type="ECO:0008006" key="4">
    <source>
        <dbReference type="Google" id="ProtNLM"/>
    </source>
</evidence>
<dbReference type="SUPFAM" id="SSF48452">
    <property type="entry name" value="TPR-like"/>
    <property type="match status" value="2"/>
</dbReference>
<proteinExistence type="predicted"/>
<dbReference type="OrthoDB" id="5328412at2759"/>
<feature type="region of interest" description="Disordered" evidence="1">
    <location>
        <begin position="175"/>
        <end position="215"/>
    </location>
</feature>
<accession>A0A0B7N1Q1</accession>
<protein>
    <recommendedName>
        <fullName evidence="4">TPR-like protein</fullName>
    </recommendedName>
</protein>